<reference evidence="8" key="1">
    <citation type="submission" date="2021-01" db="EMBL/GenBank/DDBJ databases">
        <title>A chromosome-scale assembly of European eel, Anguilla anguilla.</title>
        <authorList>
            <person name="Henkel C."/>
            <person name="Jong-Raadsen S.A."/>
            <person name="Dufour S."/>
            <person name="Weltzien F.-A."/>
            <person name="Palstra A.P."/>
            <person name="Pelster B."/>
            <person name="Spaink H.P."/>
            <person name="Van Den Thillart G.E."/>
            <person name="Jansen H."/>
            <person name="Zahm M."/>
            <person name="Klopp C."/>
            <person name="Cedric C."/>
            <person name="Louis A."/>
            <person name="Berthelot C."/>
            <person name="Parey E."/>
            <person name="Roest Crollius H."/>
            <person name="Montfort J."/>
            <person name="Robinson-Rechavi M."/>
            <person name="Bucao C."/>
            <person name="Bouchez O."/>
            <person name="Gislard M."/>
            <person name="Lluch J."/>
            <person name="Milhes M."/>
            <person name="Lampietro C."/>
            <person name="Lopez Roques C."/>
            <person name="Donnadieu C."/>
            <person name="Braasch I."/>
            <person name="Desvignes T."/>
            <person name="Postlethwait J."/>
            <person name="Bobe J."/>
            <person name="Guiguen Y."/>
            <person name="Dirks R."/>
        </authorList>
    </citation>
    <scope>NUCLEOTIDE SEQUENCE</scope>
    <source>
        <strain evidence="8">Tag_6206</strain>
        <tissue evidence="8">Liver</tissue>
    </source>
</reference>
<comment type="subcellular location">
    <subcellularLocation>
        <location evidence="1">Secreted</location>
    </subcellularLocation>
</comment>
<protein>
    <recommendedName>
        <fullName evidence="7">Granulins domain-containing protein</fullName>
    </recommendedName>
</protein>
<keyword evidence="3" id="KW-0964">Secreted</keyword>
<feature type="domain" description="Granulins" evidence="7">
    <location>
        <begin position="700"/>
        <end position="713"/>
    </location>
</feature>
<feature type="region of interest" description="Disordered" evidence="5">
    <location>
        <begin position="651"/>
        <end position="671"/>
    </location>
</feature>
<feature type="domain" description="Granulins" evidence="7">
    <location>
        <begin position="208"/>
        <end position="221"/>
    </location>
</feature>
<comment type="similarity">
    <text evidence="2">Belongs to the granulin family.</text>
</comment>
<gene>
    <name evidence="8" type="ORF">ANANG_G00043520</name>
</gene>
<feature type="domain" description="Granulins" evidence="7">
    <location>
        <begin position="144"/>
        <end position="157"/>
    </location>
</feature>
<dbReference type="PANTHER" id="PTHR12274:SF3">
    <property type="entry name" value="PROGRANULIN"/>
    <property type="match status" value="1"/>
</dbReference>
<dbReference type="Proteomes" id="UP001044222">
    <property type="component" value="Unassembled WGS sequence"/>
</dbReference>
<sequence>MLKAGVLCSLLALISALTCPDSSVCKDDSTCCLAPSNKYGCCSLPNAVCCAEHLHCCYEGTICDAENGKCLNRTHSLPWLERVPAELPKLPQTVRSFSMIHAVPVNLDFGSVCPDETLCPGGFSCLKTLSGKYSCCPLPQGVSCFDGSHCCPDEYQCSKDGASCSRNAERVEAVICPDGESECPDETTCCLLPDGSWGCCPMAKAVCCADKKHCCPEGTTCDLEHSMCVTASRKRVPMWEKLPARRRAAWEDQEDAVNVTSVTCPDGRSRCQDGSTCCQMISGLYGCCPYPDALCCSDHLHCCPGGTTCDLEHMTCSPGERPPVEERLLAPPRDVECPDMQTMCPDETTCCQLTDGSYGCCPMPRAVCCEDHIHCCPEATTCDLVHSKCLRAGGNTTWATKMPAVRVPAVESTGNDVPCNDSVACADGSTCCKTAGGQWACCPLPQAVCCEDHLHCCPEGTVCNLAASTCDDPWGSTSWLEKVPAVSKAPERETPDGGADARLTAEAENVPCDPTHACPTGSTCCKTEEGEWACCPLPQAVCCEDHLHCCPKGTVCNLAASTCDDPWGSAPWLEKVPALPWSPANEKCDDEMVCPSGTTCCRQNTGDWACCPLPHAVCCEDHEHCCPKGYKCDVSQQTCVRPGELSLPWARKRPALPAGSSPPDTRQCDPKTACPRDTTCCYMDKLGKWGCCPLPNAVCCDDGDHCCPEGYKCDVARATCKRGGLAIPWYRKEGAFRVLASLADVGRDARKSCAAGTARCRLPTGQRGCCPLVETTPETIPETTPEPTLETTPEPNPEPTPGATPETTPEPTPETIPETTPEPTLRPPQSLPQRPSQKPTRSLPRREMNSIVMNSTAVQKLRLAVGLLPPPGPAAPHPRPYAVVI</sequence>
<dbReference type="FunFam" id="2.10.25.160:FF:000001">
    <property type="entry name" value="Granulin precursor"/>
    <property type="match status" value="5"/>
</dbReference>
<evidence type="ECO:0000256" key="5">
    <source>
        <dbReference type="SAM" id="MobiDB-lite"/>
    </source>
</evidence>
<keyword evidence="6" id="KW-0732">Signal</keyword>
<evidence type="ECO:0000256" key="4">
    <source>
        <dbReference type="ARBA" id="ARBA00023157"/>
    </source>
</evidence>
<accession>A0A9D3S7V7</accession>
<dbReference type="GO" id="GO:0005576">
    <property type="term" value="C:extracellular region"/>
    <property type="evidence" value="ECO:0007669"/>
    <property type="project" value="UniProtKB-SubCell"/>
</dbReference>
<name>A0A9D3S7V7_ANGAN</name>
<feature type="region of interest" description="Disordered" evidence="5">
    <location>
        <begin position="771"/>
        <end position="849"/>
    </location>
</feature>
<dbReference type="InterPro" id="IPR039036">
    <property type="entry name" value="Granulin_fam"/>
</dbReference>
<dbReference type="SMART" id="SM00289">
    <property type="entry name" value="WR1"/>
    <property type="match status" value="6"/>
</dbReference>
<dbReference type="EMBL" id="JAFIRN010000002">
    <property type="protein sequence ID" value="KAG5854951.1"/>
    <property type="molecule type" value="Genomic_DNA"/>
</dbReference>
<proteinExistence type="inferred from homology"/>
<dbReference type="PANTHER" id="PTHR12274">
    <property type="entry name" value="GRANULIN"/>
    <property type="match status" value="1"/>
</dbReference>
<evidence type="ECO:0000256" key="6">
    <source>
        <dbReference type="SAM" id="SignalP"/>
    </source>
</evidence>
<evidence type="ECO:0000256" key="3">
    <source>
        <dbReference type="ARBA" id="ARBA00022525"/>
    </source>
</evidence>
<keyword evidence="4" id="KW-1015">Disulfide bond</keyword>
<feature type="signal peptide" evidence="6">
    <location>
        <begin position="1"/>
        <end position="16"/>
    </location>
</feature>
<feature type="chain" id="PRO_5039291520" description="Granulins domain-containing protein" evidence="6">
    <location>
        <begin position="17"/>
        <end position="885"/>
    </location>
</feature>
<feature type="compositionally biased region" description="Low complexity" evidence="5">
    <location>
        <begin position="774"/>
        <end position="793"/>
    </location>
</feature>
<feature type="domain" description="Granulins" evidence="7">
    <location>
        <begin position="450"/>
        <end position="463"/>
    </location>
</feature>
<dbReference type="Gene3D" id="2.10.25.160">
    <property type="entry name" value="Granulin"/>
    <property type="match status" value="9"/>
</dbReference>
<dbReference type="InterPro" id="IPR006150">
    <property type="entry name" value="Cys_repeat_1"/>
</dbReference>
<dbReference type="Pfam" id="PF00396">
    <property type="entry name" value="Granulin"/>
    <property type="match status" value="9"/>
</dbReference>
<dbReference type="InterPro" id="IPR037277">
    <property type="entry name" value="Granulin_sf"/>
</dbReference>
<feature type="domain" description="Granulins" evidence="7">
    <location>
        <begin position="369"/>
        <end position="382"/>
    </location>
</feature>
<feature type="domain" description="Granulins" evidence="7">
    <location>
        <begin position="296"/>
        <end position="309"/>
    </location>
</feature>
<dbReference type="SUPFAM" id="SSF57277">
    <property type="entry name" value="Granulin repeat"/>
    <property type="match status" value="8"/>
</dbReference>
<feature type="compositionally biased region" description="Pro residues" evidence="5">
    <location>
        <begin position="794"/>
        <end position="814"/>
    </location>
</feature>
<evidence type="ECO:0000256" key="1">
    <source>
        <dbReference type="ARBA" id="ARBA00004613"/>
    </source>
</evidence>
<comment type="caution">
    <text evidence="8">The sequence shown here is derived from an EMBL/GenBank/DDBJ whole genome shotgun (WGS) entry which is preliminary data.</text>
</comment>
<evidence type="ECO:0000313" key="9">
    <source>
        <dbReference type="Proteomes" id="UP001044222"/>
    </source>
</evidence>
<dbReference type="SMART" id="SM00277">
    <property type="entry name" value="GRAN"/>
    <property type="match status" value="9"/>
</dbReference>
<feature type="domain" description="Granulins" evidence="7">
    <location>
        <begin position="543"/>
        <end position="556"/>
    </location>
</feature>
<keyword evidence="9" id="KW-1185">Reference proteome</keyword>
<dbReference type="AlphaFoldDB" id="A0A9D3S7V7"/>
<dbReference type="InterPro" id="IPR000118">
    <property type="entry name" value="Granulin"/>
</dbReference>
<evidence type="ECO:0000259" key="7">
    <source>
        <dbReference type="PROSITE" id="PS00799"/>
    </source>
</evidence>
<organism evidence="8 9">
    <name type="scientific">Anguilla anguilla</name>
    <name type="common">European freshwater eel</name>
    <name type="synonym">Muraena anguilla</name>
    <dbReference type="NCBI Taxonomy" id="7936"/>
    <lineage>
        <taxon>Eukaryota</taxon>
        <taxon>Metazoa</taxon>
        <taxon>Chordata</taxon>
        <taxon>Craniata</taxon>
        <taxon>Vertebrata</taxon>
        <taxon>Euteleostomi</taxon>
        <taxon>Actinopterygii</taxon>
        <taxon>Neopterygii</taxon>
        <taxon>Teleostei</taxon>
        <taxon>Anguilliformes</taxon>
        <taxon>Anguillidae</taxon>
        <taxon>Anguilla</taxon>
    </lineage>
</organism>
<evidence type="ECO:0000313" key="8">
    <source>
        <dbReference type="EMBL" id="KAG5854951.1"/>
    </source>
</evidence>
<dbReference type="PROSITE" id="PS00799">
    <property type="entry name" value="GRANULINS"/>
    <property type="match status" value="8"/>
</dbReference>
<evidence type="ECO:0000256" key="2">
    <source>
        <dbReference type="ARBA" id="ARBA00010093"/>
    </source>
</evidence>
<feature type="domain" description="Granulins" evidence="7">
    <location>
        <begin position="619"/>
        <end position="632"/>
    </location>
</feature>